<name>A0A1M5CRE0_9BACT</name>
<feature type="region of interest" description="Disordered" evidence="1">
    <location>
        <begin position="1"/>
        <end position="29"/>
    </location>
</feature>
<dbReference type="Gene3D" id="2.60.40.10">
    <property type="entry name" value="Immunoglobulins"/>
    <property type="match status" value="1"/>
</dbReference>
<organism evidence="2 3">
    <name type="scientific">Fodinibius roseus</name>
    <dbReference type="NCBI Taxonomy" id="1194090"/>
    <lineage>
        <taxon>Bacteria</taxon>
        <taxon>Pseudomonadati</taxon>
        <taxon>Balneolota</taxon>
        <taxon>Balneolia</taxon>
        <taxon>Balneolales</taxon>
        <taxon>Balneolaceae</taxon>
        <taxon>Fodinibius</taxon>
    </lineage>
</organism>
<dbReference type="EMBL" id="FQUS01000010">
    <property type="protein sequence ID" value="SHF57196.1"/>
    <property type="molecule type" value="Genomic_DNA"/>
</dbReference>
<protein>
    <submittedName>
        <fullName evidence="2">Uncharacterized protein</fullName>
    </submittedName>
</protein>
<dbReference type="STRING" id="1194090.SAMN05443144_11062"/>
<proteinExistence type="predicted"/>
<keyword evidence="3" id="KW-1185">Reference proteome</keyword>
<gene>
    <name evidence="2" type="ORF">SAMN05443144_11062</name>
</gene>
<dbReference type="RefSeq" id="WP_073063655.1">
    <property type="nucleotide sequence ID" value="NZ_FQUS01000010.1"/>
</dbReference>
<feature type="region of interest" description="Disordered" evidence="1">
    <location>
        <begin position="136"/>
        <end position="161"/>
    </location>
</feature>
<evidence type="ECO:0000313" key="2">
    <source>
        <dbReference type="EMBL" id="SHF57196.1"/>
    </source>
</evidence>
<feature type="compositionally biased region" description="Basic and acidic residues" evidence="1">
    <location>
        <begin position="148"/>
        <end position="158"/>
    </location>
</feature>
<sequence length="373" mass="40841">MIKGKNNPLGSGNGPLDPGVDPGGGPRVFSTSSTEFADAGIAINLPRVDFVGPSFRVEGTAFIRMHTLEFIKFGGEGKTTEFDTFVTEGFKVSIRIGDEDHEAHVSEQNDKLHWSHEVKDAASGELNITAELEGTVTESQSKTVGGETQHHTDNKSVQRTDSVSVTVDGEGPEVQEANLKNVTIGPPYRAIIEGKAEDQSGVNSVRWHLGSSSKRAENSSGNWSEWRAEIPLPDRTKPHTIRISARDKVGHRTSEAAKVTIPADEESPTVELIYPKQDPFITLFPEEGDVFTLPIMGTASDSKSKIETVRWRLDEGPVQEAENIKGDWSDWRIMAEFDSPGSYDITVWARDMAGNGSEDEPDVQLEVELQVLD</sequence>
<reference evidence="2 3" key="1">
    <citation type="submission" date="2016-11" db="EMBL/GenBank/DDBJ databases">
        <authorList>
            <person name="Jaros S."/>
            <person name="Januszkiewicz K."/>
            <person name="Wedrychowicz H."/>
        </authorList>
    </citation>
    <scope>NUCLEOTIDE SEQUENCE [LARGE SCALE GENOMIC DNA]</scope>
    <source>
        <strain evidence="2 3">DSM 21986</strain>
    </source>
</reference>
<dbReference type="OrthoDB" id="353278at2"/>
<evidence type="ECO:0000256" key="1">
    <source>
        <dbReference type="SAM" id="MobiDB-lite"/>
    </source>
</evidence>
<accession>A0A1M5CRE0</accession>
<evidence type="ECO:0000313" key="3">
    <source>
        <dbReference type="Proteomes" id="UP000184041"/>
    </source>
</evidence>
<dbReference type="AlphaFoldDB" id="A0A1M5CRE0"/>
<dbReference type="InterPro" id="IPR013783">
    <property type="entry name" value="Ig-like_fold"/>
</dbReference>
<dbReference type="Proteomes" id="UP000184041">
    <property type="component" value="Unassembled WGS sequence"/>
</dbReference>